<comment type="caution">
    <text evidence="1">The sequence shown here is derived from an EMBL/GenBank/DDBJ whole genome shotgun (WGS) entry which is preliminary data.</text>
</comment>
<dbReference type="Pfam" id="PF21448">
    <property type="entry name" value="DNMK"/>
    <property type="match status" value="1"/>
</dbReference>
<evidence type="ECO:0008006" key="3">
    <source>
        <dbReference type="Google" id="ProtNLM"/>
    </source>
</evidence>
<proteinExistence type="predicted"/>
<evidence type="ECO:0000313" key="2">
    <source>
        <dbReference type="Proteomes" id="UP001604267"/>
    </source>
</evidence>
<evidence type="ECO:0000313" key="1">
    <source>
        <dbReference type="EMBL" id="MFG3014313.1"/>
    </source>
</evidence>
<dbReference type="EMBL" id="JBICYV010000015">
    <property type="protein sequence ID" value="MFG3014313.1"/>
    <property type="molecule type" value="Genomic_DNA"/>
</dbReference>
<accession>A0ABW7BAT5</accession>
<keyword evidence="2" id="KW-1185">Reference proteome</keyword>
<name>A0ABW7BAT5_9ACTN</name>
<organism evidence="1 2">
    <name type="scientific">Streptomyces cinerochromogenes</name>
    <dbReference type="NCBI Taxonomy" id="66422"/>
    <lineage>
        <taxon>Bacteria</taxon>
        <taxon>Bacillati</taxon>
        <taxon>Actinomycetota</taxon>
        <taxon>Actinomycetes</taxon>
        <taxon>Kitasatosporales</taxon>
        <taxon>Streptomycetaceae</taxon>
        <taxon>Streptomyces</taxon>
    </lineage>
</organism>
<protein>
    <recommendedName>
        <fullName evidence="3">Deoxynucleoside monophosphate kinase</fullName>
    </recommendedName>
</protein>
<dbReference type="InterPro" id="IPR048444">
    <property type="entry name" value="DNMK"/>
</dbReference>
<sequence length="203" mass="22806">MNIGIIGRARSGKDTAGAWFVNERGYRRVALADPLKEAALRLDPIINFVNMGAIAMAPATFLPDRLSELVACDGWERTKDEYPEVRRILQELGAAIRAIDEDFWLRQALKSTQQANDAGTPVVITDVRYRNEATSLARAGFHLLHIDRPGVQHLDHESEGALGPEDARYLVRNDGTYDDLYAQLDLIWDEIHALESVRFACKF</sequence>
<reference evidence="1 2" key="1">
    <citation type="submission" date="2024-10" db="EMBL/GenBank/DDBJ databases">
        <title>The Natural Products Discovery Center: Release of the First 8490 Sequenced Strains for Exploring Actinobacteria Biosynthetic Diversity.</title>
        <authorList>
            <person name="Kalkreuter E."/>
            <person name="Kautsar S.A."/>
            <person name="Yang D."/>
            <person name="Bader C.D."/>
            <person name="Teijaro C.N."/>
            <person name="Fluegel L."/>
            <person name="Davis C.M."/>
            <person name="Simpson J.R."/>
            <person name="Lauterbach L."/>
            <person name="Steele A.D."/>
            <person name="Gui C."/>
            <person name="Meng S."/>
            <person name="Li G."/>
            <person name="Viehrig K."/>
            <person name="Ye F."/>
            <person name="Su P."/>
            <person name="Kiefer A.F."/>
            <person name="Nichols A."/>
            <person name="Cepeda A.J."/>
            <person name="Yan W."/>
            <person name="Fan B."/>
            <person name="Jiang Y."/>
            <person name="Adhikari A."/>
            <person name="Zheng C.-J."/>
            <person name="Schuster L."/>
            <person name="Cowan T.M."/>
            <person name="Smanski M.J."/>
            <person name="Chevrette M.G."/>
            <person name="De Carvalho L.P.S."/>
            <person name="Shen B."/>
        </authorList>
    </citation>
    <scope>NUCLEOTIDE SEQUENCE [LARGE SCALE GENOMIC DNA]</scope>
    <source>
        <strain evidence="1 2">NPDC048320</strain>
    </source>
</reference>
<dbReference type="Proteomes" id="UP001604267">
    <property type="component" value="Unassembled WGS sequence"/>
</dbReference>
<dbReference type="RefSeq" id="WP_392820877.1">
    <property type="nucleotide sequence ID" value="NZ_JBICYV010000015.1"/>
</dbReference>
<gene>
    <name evidence="1" type="ORF">ACGFZB_28620</name>
</gene>
<dbReference type="InterPro" id="IPR027417">
    <property type="entry name" value="P-loop_NTPase"/>
</dbReference>
<dbReference type="SUPFAM" id="SSF52540">
    <property type="entry name" value="P-loop containing nucleoside triphosphate hydrolases"/>
    <property type="match status" value="1"/>
</dbReference>
<dbReference type="Gene3D" id="3.40.50.300">
    <property type="entry name" value="P-loop containing nucleotide triphosphate hydrolases"/>
    <property type="match status" value="1"/>
</dbReference>